<accession>A0A8X7BVX1</accession>
<proteinExistence type="predicted"/>
<keyword evidence="3" id="KW-1185">Reference proteome</keyword>
<reference evidence="2" key="1">
    <citation type="submission" date="2020-08" db="EMBL/GenBank/DDBJ databases">
        <title>Multicomponent nature underlies the extraordinary mechanical properties of spider dragline silk.</title>
        <authorList>
            <person name="Kono N."/>
            <person name="Nakamura H."/>
            <person name="Mori M."/>
            <person name="Yoshida Y."/>
            <person name="Ohtoshi R."/>
            <person name="Malay A.D."/>
            <person name="Moran D.A.P."/>
            <person name="Tomita M."/>
            <person name="Numata K."/>
            <person name="Arakawa K."/>
        </authorList>
    </citation>
    <scope>NUCLEOTIDE SEQUENCE</scope>
</reference>
<name>A0A8X7BVX1_9ARAC</name>
<evidence type="ECO:0000313" key="3">
    <source>
        <dbReference type="Proteomes" id="UP000886998"/>
    </source>
</evidence>
<dbReference type="AlphaFoldDB" id="A0A8X7BVX1"/>
<feature type="region of interest" description="Disordered" evidence="1">
    <location>
        <begin position="19"/>
        <end position="56"/>
    </location>
</feature>
<comment type="caution">
    <text evidence="2">The sequence shown here is derived from an EMBL/GenBank/DDBJ whole genome shotgun (WGS) entry which is preliminary data.</text>
</comment>
<sequence>MPRKGLTIPEALEVFHTLPSDIESDESSLSEAEGVMTAKSSSRENTDIDEEKDDISVPGPSRIFKVTWKNKASSLMHGEKNAYYNNLKSFRLDLITSLVSIGHQKFPDKRFASNFYSVPMKLKFRKHTVSEKDRLKNVGHIPIKCKSRRCAYYYTRAKPHRTR</sequence>
<organism evidence="2 3">
    <name type="scientific">Trichonephila inaurata madagascariensis</name>
    <dbReference type="NCBI Taxonomy" id="2747483"/>
    <lineage>
        <taxon>Eukaryota</taxon>
        <taxon>Metazoa</taxon>
        <taxon>Ecdysozoa</taxon>
        <taxon>Arthropoda</taxon>
        <taxon>Chelicerata</taxon>
        <taxon>Arachnida</taxon>
        <taxon>Araneae</taxon>
        <taxon>Araneomorphae</taxon>
        <taxon>Entelegynae</taxon>
        <taxon>Araneoidea</taxon>
        <taxon>Nephilidae</taxon>
        <taxon>Trichonephila</taxon>
        <taxon>Trichonephila inaurata</taxon>
    </lineage>
</organism>
<dbReference type="OrthoDB" id="6609151at2759"/>
<gene>
    <name evidence="2" type="primary">NCL1_56185</name>
    <name evidence="2" type="ORF">TNIN_69201</name>
</gene>
<protein>
    <recommendedName>
        <fullName evidence="4">PiggyBac transposable element-derived protein domain-containing protein</fullName>
    </recommendedName>
</protein>
<dbReference type="Proteomes" id="UP000886998">
    <property type="component" value="Unassembled WGS sequence"/>
</dbReference>
<dbReference type="EMBL" id="BMAV01004564">
    <property type="protein sequence ID" value="GFY45048.1"/>
    <property type="molecule type" value="Genomic_DNA"/>
</dbReference>
<evidence type="ECO:0000256" key="1">
    <source>
        <dbReference type="SAM" id="MobiDB-lite"/>
    </source>
</evidence>
<evidence type="ECO:0008006" key="4">
    <source>
        <dbReference type="Google" id="ProtNLM"/>
    </source>
</evidence>
<evidence type="ECO:0000313" key="2">
    <source>
        <dbReference type="EMBL" id="GFY45048.1"/>
    </source>
</evidence>